<dbReference type="Proteomes" id="UP000245778">
    <property type="component" value="Unassembled WGS sequence"/>
</dbReference>
<dbReference type="GeneID" id="93230545"/>
<dbReference type="AlphaFoldDB" id="A0A2U1BIE7"/>
<proteinExistence type="predicted"/>
<reference evidence="1 2" key="1">
    <citation type="submission" date="2018-04" db="EMBL/GenBank/DDBJ databases">
        <title>Genomic Encyclopedia of Type Strains, Phase IV (KMG-IV): sequencing the most valuable type-strain genomes for metagenomic binning, comparative biology and taxonomic classification.</title>
        <authorList>
            <person name="Goeker M."/>
        </authorList>
    </citation>
    <scope>NUCLEOTIDE SEQUENCE [LARGE SCALE GENOMIC DNA]</scope>
    <source>
        <strain evidence="1 2">DSM 26588</strain>
    </source>
</reference>
<sequence length="72" mass="8001">MKLFLVRRKLITAVACLLLAAGMFYVVNHPAIVGAAATTRQLPIYCVQRDQKVLSISFDAAWGDDRLRPLGR</sequence>
<dbReference type="OrthoDB" id="9806342at2"/>
<gene>
    <name evidence="1" type="ORF">C7373_10794</name>
</gene>
<comment type="caution">
    <text evidence="1">The sequence shown here is derived from an EMBL/GenBank/DDBJ whole genome shotgun (WGS) entry which is preliminary data.</text>
</comment>
<dbReference type="EMBL" id="QEKK01000007">
    <property type="protein sequence ID" value="PVY48347.1"/>
    <property type="molecule type" value="Genomic_DNA"/>
</dbReference>
<evidence type="ECO:0000313" key="1">
    <source>
        <dbReference type="EMBL" id="PVY48347.1"/>
    </source>
</evidence>
<evidence type="ECO:0000313" key="2">
    <source>
        <dbReference type="Proteomes" id="UP000245778"/>
    </source>
</evidence>
<protein>
    <submittedName>
        <fullName evidence="1">Uncharacterized protein</fullName>
    </submittedName>
</protein>
<name>A0A2U1BIE7_9FIRM</name>
<dbReference type="RefSeq" id="WP_033119205.1">
    <property type="nucleotide sequence ID" value="NZ_CAMREZ010000008.1"/>
</dbReference>
<organism evidence="1 2">
    <name type="scientific">Intestinimonas butyriciproducens</name>
    <dbReference type="NCBI Taxonomy" id="1297617"/>
    <lineage>
        <taxon>Bacteria</taxon>
        <taxon>Bacillati</taxon>
        <taxon>Bacillota</taxon>
        <taxon>Clostridia</taxon>
        <taxon>Eubacteriales</taxon>
        <taxon>Intestinimonas</taxon>
    </lineage>
</organism>
<accession>A0A2U1BIE7</accession>